<name>A0AAD5T6A0_9FUNG</name>
<dbReference type="InterPro" id="IPR024624">
    <property type="entry name" value="Pyridox_Oxase_Alr4036_FMN-bd"/>
</dbReference>
<feature type="transmembrane region" description="Helical" evidence="6">
    <location>
        <begin position="1547"/>
        <end position="1571"/>
    </location>
</feature>
<dbReference type="Gene3D" id="2.30.110.10">
    <property type="entry name" value="Electron Transport, Fmn-binding Protein, Chain A"/>
    <property type="match status" value="1"/>
</dbReference>
<evidence type="ECO:0000313" key="8">
    <source>
        <dbReference type="EMBL" id="KAJ3131798.1"/>
    </source>
</evidence>
<dbReference type="Pfam" id="PF07690">
    <property type="entry name" value="MFS_1"/>
    <property type="match status" value="1"/>
</dbReference>
<dbReference type="Proteomes" id="UP001211907">
    <property type="component" value="Unassembled WGS sequence"/>
</dbReference>
<evidence type="ECO:0000256" key="6">
    <source>
        <dbReference type="SAM" id="Phobius"/>
    </source>
</evidence>
<feature type="transmembrane region" description="Helical" evidence="6">
    <location>
        <begin position="1490"/>
        <end position="1509"/>
    </location>
</feature>
<feature type="transmembrane region" description="Helical" evidence="6">
    <location>
        <begin position="1336"/>
        <end position="1359"/>
    </location>
</feature>
<evidence type="ECO:0000256" key="1">
    <source>
        <dbReference type="ARBA" id="ARBA00004141"/>
    </source>
</evidence>
<feature type="transmembrane region" description="Helical" evidence="6">
    <location>
        <begin position="1275"/>
        <end position="1297"/>
    </location>
</feature>
<sequence>MSDTVLQTQAQQEPAFKFVQENKTITGDIAWPSWIPTINTNSIEMSSNPDDDATNVLNNTSLTSTEAHFPPWRTVLETALKENERDDAAHLYASLATIKSFGRPSNHGVFFRGFLSDGIESQDTACTNDDTGNNQRKDNQNHHHHHHRHQHQAGPLSVDAVERLANVLVFAVDARSGSVDDLIHGSKFGEICWMFPETRQQIRVSGTIQLIVSPNNILVKMHEISNTPSFTPLQSFPALDWESLRHEMWLKVSAVRRASYTWPTTRHDVTRSESSGCYQIFPVYPDIVDTGAKNSAAEGGITKAIVINGQNGREADIKLLGLPIIASLDANSDKEFAKQKYMKTINQQNLEDQQQIRKHRIEKTESFHHHASKQHDYRTIAFNNFCLLLLDVDGVDNVEMHKAPHAHTKYRRTIESVGGISDTESVNGFVEQNGKAEVVRVSLADCIFSIDDLVDRGEGCPTVDGLDLKTDILSSPAASTSVSTTIITSDVVADLHSDFQWEDSKIVASKFRWAKKVDLLDPAQSPVNSTLQRNTLANRTVSIMDLSQEIYVKILKKLHDLELFWRHEFSQQPQPLLQRPYPTQSSDSSNNFEPAKRNYAPVTSFNPAYEYQVGLANVSTSVTTDSVDINASAVQPSVVRFGPSDAFIAKAASVKMTNITIPEDAPPPEIITVIPEEVAVIEKEWIEGEQVTWHQHQQIRAQPETVVIRPANKFSLKVITSAKLKEKLVQQQVQIKIKNEENVALFNPQIKHAFSFLKRFLPKNPKKNGADDVMGDYFAFEGDVLNAIRPSISARVEQTENVTGPPLNNSNQQQQSPVQRQPSITVVAQNVQRNSTKPPTTSVYIPTYSRSFLIHAASNSVLISQQLPQQHHQQQQKQQQSNPPQRQLVAPTAAFKIASTPTMAPPAKIYVSPKKDSSFAASDSLDKEFAKFERQMNALPPDSPIVPISPGDYAVNNMTTVVPDAQQPPAPAATVVAIATETVNLTMDSVQQHDNQTGGVKPKTGSISRETKGSGFGIVNWLFGGPKIAGTHRSPRATTTAEEEKAAAKAVLDAAHAGAATSGTGGGIVATVAAKFEQLEQQQHIQQPAIPSRMASSVPVMITAEAENGIELHEGGQMSPVSFDRTDTVDNLFASDPKLEVEDNHSDDDFHSKITTPNSNSTNPHQWQRSKKWRAVAIASLYTFISPISSSMVAPALPSMALAEYSRRIADLGLDSTLLAEMTLSIFVLAYAFGPLFLAPLSEVYGRYKILQASLWVFTVFNFACGFAANAPQILFFRFMAGLGGSAPIAISASIIADLFNVSEMGSAMAYYSLGVVLAPALGPIIGGVLTQNTTWHWVFFTVSIISSVLAIAGTFMLPETFRPYLESRARKAEAQNNPSLKNLHPEPNVFHVLGTAIIRPFILLGTQPIAQVIALLMAFVYGIMYIVLTTYSSLFVVHYGESTQTSTFHYLALGVGFLVGNRLAGGLVDQSSTYLQKRYNTPHKPEYRLPVCIPAAVLLPIGLFLYGWSAERGWHWISIDIGIAIFACSVNITFQTLTVYTVDVYTLYSASALAAVGFLRSLAGFGFPLFSAEMYQQLGYGWGNSVLAFVGIFIGIPAPFLLFVYGERIRASSKFASG</sequence>
<dbReference type="SUPFAM" id="SSF50475">
    <property type="entry name" value="FMN-binding split barrel"/>
    <property type="match status" value="1"/>
</dbReference>
<feature type="compositionally biased region" description="Basic and acidic residues" evidence="5">
    <location>
        <begin position="1140"/>
        <end position="1152"/>
    </location>
</feature>
<evidence type="ECO:0000259" key="7">
    <source>
        <dbReference type="PROSITE" id="PS50850"/>
    </source>
</evidence>
<feature type="transmembrane region" description="Helical" evidence="6">
    <location>
        <begin position="1309"/>
        <end position="1330"/>
    </location>
</feature>
<dbReference type="InterPro" id="IPR011701">
    <property type="entry name" value="MFS"/>
</dbReference>
<feature type="compositionally biased region" description="Low complexity" evidence="5">
    <location>
        <begin position="575"/>
        <end position="584"/>
    </location>
</feature>
<feature type="compositionally biased region" description="Low complexity" evidence="5">
    <location>
        <begin position="805"/>
        <end position="822"/>
    </location>
</feature>
<organism evidence="8 9">
    <name type="scientific">Physocladia obscura</name>
    <dbReference type="NCBI Taxonomy" id="109957"/>
    <lineage>
        <taxon>Eukaryota</taxon>
        <taxon>Fungi</taxon>
        <taxon>Fungi incertae sedis</taxon>
        <taxon>Chytridiomycota</taxon>
        <taxon>Chytridiomycota incertae sedis</taxon>
        <taxon>Chytridiomycetes</taxon>
        <taxon>Chytridiales</taxon>
        <taxon>Chytriomycetaceae</taxon>
        <taxon>Physocladia</taxon>
    </lineage>
</organism>
<feature type="transmembrane region" description="Helical" evidence="6">
    <location>
        <begin position="1175"/>
        <end position="1197"/>
    </location>
</feature>
<dbReference type="PANTHER" id="PTHR23502:SF60">
    <property type="entry name" value="MAJOR FACILITATOR SUPERFAMILY (MFS) PROFILE DOMAIN-CONTAINING PROTEIN-RELATED"/>
    <property type="match status" value="1"/>
</dbReference>
<proteinExistence type="predicted"/>
<keyword evidence="3 6" id="KW-1133">Transmembrane helix</keyword>
<dbReference type="InterPro" id="IPR020846">
    <property type="entry name" value="MFS_dom"/>
</dbReference>
<feature type="transmembrane region" description="Helical" evidence="6">
    <location>
        <begin position="1217"/>
        <end position="1238"/>
    </location>
</feature>
<feature type="transmembrane region" description="Helical" evidence="6">
    <location>
        <begin position="1515"/>
        <end position="1535"/>
    </location>
</feature>
<dbReference type="Gene3D" id="1.20.1250.20">
    <property type="entry name" value="MFS general substrate transporter like domains"/>
    <property type="match status" value="1"/>
</dbReference>
<keyword evidence="9" id="KW-1185">Reference proteome</keyword>
<feature type="region of interest" description="Disordered" evidence="5">
    <location>
        <begin position="125"/>
        <end position="154"/>
    </location>
</feature>
<feature type="region of interest" description="Disordered" evidence="5">
    <location>
        <begin position="575"/>
        <end position="597"/>
    </location>
</feature>
<gene>
    <name evidence="8" type="ORF">HK100_005986</name>
</gene>
<dbReference type="GO" id="GO:0005886">
    <property type="term" value="C:plasma membrane"/>
    <property type="evidence" value="ECO:0007669"/>
    <property type="project" value="TreeGrafter"/>
</dbReference>
<dbReference type="EMBL" id="JADGJH010000278">
    <property type="protein sequence ID" value="KAJ3131798.1"/>
    <property type="molecule type" value="Genomic_DNA"/>
</dbReference>
<feature type="region of interest" description="Disordered" evidence="5">
    <location>
        <begin position="1140"/>
        <end position="1166"/>
    </location>
</feature>
<evidence type="ECO:0000256" key="5">
    <source>
        <dbReference type="SAM" id="MobiDB-lite"/>
    </source>
</evidence>
<evidence type="ECO:0000256" key="4">
    <source>
        <dbReference type="ARBA" id="ARBA00023136"/>
    </source>
</evidence>
<dbReference type="PANTHER" id="PTHR23502">
    <property type="entry name" value="MAJOR FACILITATOR SUPERFAMILY"/>
    <property type="match status" value="1"/>
</dbReference>
<feature type="compositionally biased region" description="Basic residues" evidence="5">
    <location>
        <begin position="142"/>
        <end position="151"/>
    </location>
</feature>
<accession>A0AAD5T6A0</accession>
<dbReference type="PROSITE" id="PS50850">
    <property type="entry name" value="MFS"/>
    <property type="match status" value="1"/>
</dbReference>
<keyword evidence="4 6" id="KW-0472">Membrane</keyword>
<feature type="compositionally biased region" description="Polar residues" evidence="5">
    <location>
        <begin position="1153"/>
        <end position="1166"/>
    </location>
</feature>
<feature type="region of interest" description="Disordered" evidence="5">
    <location>
        <begin position="798"/>
        <end position="822"/>
    </location>
</feature>
<evidence type="ECO:0000256" key="2">
    <source>
        <dbReference type="ARBA" id="ARBA00022692"/>
    </source>
</evidence>
<keyword evidence="2 6" id="KW-0812">Transmembrane</keyword>
<dbReference type="InterPro" id="IPR012349">
    <property type="entry name" value="Split_barrel_FMN-bd"/>
</dbReference>
<evidence type="ECO:0000256" key="3">
    <source>
        <dbReference type="ARBA" id="ARBA00022989"/>
    </source>
</evidence>
<dbReference type="GO" id="GO:0022857">
    <property type="term" value="F:transmembrane transporter activity"/>
    <property type="evidence" value="ECO:0007669"/>
    <property type="project" value="InterPro"/>
</dbReference>
<feature type="transmembrane region" description="Helical" evidence="6">
    <location>
        <begin position="1449"/>
        <end position="1469"/>
    </location>
</feature>
<dbReference type="GO" id="GO:0010181">
    <property type="term" value="F:FMN binding"/>
    <property type="evidence" value="ECO:0007669"/>
    <property type="project" value="InterPro"/>
</dbReference>
<evidence type="ECO:0000313" key="9">
    <source>
        <dbReference type="Proteomes" id="UP001211907"/>
    </source>
</evidence>
<comment type="subcellular location">
    <subcellularLocation>
        <location evidence="1">Membrane</location>
        <topology evidence="1">Multi-pass membrane protein</topology>
    </subcellularLocation>
</comment>
<reference evidence="8" key="1">
    <citation type="submission" date="2020-05" db="EMBL/GenBank/DDBJ databases">
        <title>Phylogenomic resolution of chytrid fungi.</title>
        <authorList>
            <person name="Stajich J.E."/>
            <person name="Amses K."/>
            <person name="Simmons R."/>
            <person name="Seto K."/>
            <person name="Myers J."/>
            <person name="Bonds A."/>
            <person name="Quandt C.A."/>
            <person name="Barry K."/>
            <person name="Liu P."/>
            <person name="Grigoriev I."/>
            <person name="Longcore J.E."/>
            <person name="James T.Y."/>
        </authorList>
    </citation>
    <scope>NUCLEOTIDE SEQUENCE</scope>
    <source>
        <strain evidence="8">JEL0513</strain>
    </source>
</reference>
<comment type="caution">
    <text evidence="8">The sequence shown here is derived from an EMBL/GenBank/DDBJ whole genome shotgun (WGS) entry which is preliminary data.</text>
</comment>
<feature type="transmembrane region" description="Helical" evidence="6">
    <location>
        <begin position="1410"/>
        <end position="1429"/>
    </location>
</feature>
<feature type="transmembrane region" description="Helical" evidence="6">
    <location>
        <begin position="1250"/>
        <end position="1269"/>
    </location>
</feature>
<dbReference type="InterPro" id="IPR036259">
    <property type="entry name" value="MFS_trans_sf"/>
</dbReference>
<dbReference type="SUPFAM" id="SSF103473">
    <property type="entry name" value="MFS general substrate transporter"/>
    <property type="match status" value="1"/>
</dbReference>
<protein>
    <recommendedName>
        <fullName evidence="7">Major facilitator superfamily (MFS) profile domain-containing protein</fullName>
    </recommendedName>
</protein>
<feature type="region of interest" description="Disordered" evidence="5">
    <location>
        <begin position="866"/>
        <end position="887"/>
    </location>
</feature>
<dbReference type="CDD" id="cd17323">
    <property type="entry name" value="MFS_Tpo1_MDR_like"/>
    <property type="match status" value="1"/>
</dbReference>
<dbReference type="Pfam" id="PF12766">
    <property type="entry name" value="Pyridox_oxase_2"/>
    <property type="match status" value="1"/>
</dbReference>
<feature type="transmembrane region" description="Helical" evidence="6">
    <location>
        <begin position="1583"/>
        <end position="1606"/>
    </location>
</feature>
<feature type="domain" description="Major facilitator superfamily (MFS) profile" evidence="7">
    <location>
        <begin position="1175"/>
        <end position="1610"/>
    </location>
</feature>